<dbReference type="PANTHER" id="PTHR42929:SF1">
    <property type="entry name" value="INNER MEMBRANE ABC TRANSPORTER PERMEASE PROTEIN YDCU-RELATED"/>
    <property type="match status" value="1"/>
</dbReference>
<keyword evidence="11" id="KW-1185">Reference proteome</keyword>
<evidence type="ECO:0000256" key="4">
    <source>
        <dbReference type="ARBA" id="ARBA00022475"/>
    </source>
</evidence>
<sequence>MTYNTRRKISLAFILLPGLLWIFGLLVLPQLGMFLRSFQSNMPWVTIKLLSLQGKPEAVVDALKSVQRIDLPSPSEITDRDPAQILREMPAEIAWKIPEPRANRILRQLENAGGKVELIRTRWMLSNYLRFFQNDVYWTVYLRTIYAAFLTTFAALVISYPVAFYIAKIATKAWRTKLLLLLLIPFWVSELIRIFAWLLILGEKGVVNQFLMEFHLIREPIQFLYTNFSVGVGLIYGYLLFMILPLYATLDSLDFSLIEAAQDLGANKVKVFTRIVFPYSLPGVISGSIMVFMLSIGTYIVPKVLGGKSSVWFVELIYGNFIDTLNWEQGAAFAFILLISTLGIIFGLLRIFKLPLGEVAK</sequence>
<dbReference type="SUPFAM" id="SSF161098">
    <property type="entry name" value="MetI-like"/>
    <property type="match status" value="1"/>
</dbReference>
<evidence type="ECO:0000313" key="10">
    <source>
        <dbReference type="EMBL" id="GAK56454.1"/>
    </source>
</evidence>
<evidence type="ECO:0000256" key="3">
    <source>
        <dbReference type="ARBA" id="ARBA00022448"/>
    </source>
</evidence>
<dbReference type="AlphaFoldDB" id="A0A081BVU9"/>
<keyword evidence="7 8" id="KW-0472">Membrane</keyword>
<dbReference type="CDD" id="cd06261">
    <property type="entry name" value="TM_PBP2"/>
    <property type="match status" value="1"/>
</dbReference>
<feature type="transmembrane region" description="Helical" evidence="8">
    <location>
        <begin position="221"/>
        <end position="247"/>
    </location>
</feature>
<dbReference type="eggNOG" id="COG1176">
    <property type="taxonomic scope" value="Bacteria"/>
</dbReference>
<dbReference type="GO" id="GO:0005886">
    <property type="term" value="C:plasma membrane"/>
    <property type="evidence" value="ECO:0007669"/>
    <property type="project" value="UniProtKB-SubCell"/>
</dbReference>
<organism evidence="10 11">
    <name type="scientific">Vecturithrix granuli</name>
    <dbReference type="NCBI Taxonomy" id="1499967"/>
    <lineage>
        <taxon>Bacteria</taxon>
        <taxon>Candidatus Moduliflexota</taxon>
        <taxon>Candidatus Vecturitrichia</taxon>
        <taxon>Candidatus Vecturitrichales</taxon>
        <taxon>Candidatus Vecturitrichaceae</taxon>
        <taxon>Candidatus Vecturithrix</taxon>
    </lineage>
</organism>
<feature type="transmembrane region" description="Helical" evidence="8">
    <location>
        <begin position="12"/>
        <end position="35"/>
    </location>
</feature>
<dbReference type="Gene3D" id="1.10.3720.10">
    <property type="entry name" value="MetI-like"/>
    <property type="match status" value="1"/>
</dbReference>
<evidence type="ECO:0000256" key="7">
    <source>
        <dbReference type="ARBA" id="ARBA00023136"/>
    </source>
</evidence>
<dbReference type="HOGENOM" id="CLU_016047_18_3_0"/>
<name>A0A081BVU9_VECG1</name>
<dbReference type="Proteomes" id="UP000030661">
    <property type="component" value="Unassembled WGS sequence"/>
</dbReference>
<dbReference type="EMBL" id="DF820464">
    <property type="protein sequence ID" value="GAK56454.1"/>
    <property type="molecule type" value="Genomic_DNA"/>
</dbReference>
<feature type="transmembrane region" description="Helical" evidence="8">
    <location>
        <begin position="331"/>
        <end position="352"/>
    </location>
</feature>
<keyword evidence="5 8" id="KW-0812">Transmembrane</keyword>
<evidence type="ECO:0000313" key="11">
    <source>
        <dbReference type="Proteomes" id="UP000030661"/>
    </source>
</evidence>
<evidence type="ECO:0000256" key="1">
    <source>
        <dbReference type="ARBA" id="ARBA00004651"/>
    </source>
</evidence>
<comment type="subcellular location">
    <subcellularLocation>
        <location evidence="1 8">Cell membrane</location>
        <topology evidence="1 8">Multi-pass membrane protein</topology>
    </subcellularLocation>
</comment>
<feature type="transmembrane region" description="Helical" evidence="8">
    <location>
        <begin position="276"/>
        <end position="301"/>
    </location>
</feature>
<keyword evidence="6 8" id="KW-1133">Transmembrane helix</keyword>
<feature type="domain" description="ABC transmembrane type-1" evidence="9">
    <location>
        <begin position="141"/>
        <end position="350"/>
    </location>
</feature>
<evidence type="ECO:0000256" key="5">
    <source>
        <dbReference type="ARBA" id="ARBA00022692"/>
    </source>
</evidence>
<feature type="transmembrane region" description="Helical" evidence="8">
    <location>
        <begin position="178"/>
        <end position="201"/>
    </location>
</feature>
<dbReference type="PANTHER" id="PTHR42929">
    <property type="entry name" value="INNER MEMBRANE ABC TRANSPORTER PERMEASE PROTEIN YDCU-RELATED-RELATED"/>
    <property type="match status" value="1"/>
</dbReference>
<dbReference type="Pfam" id="PF00528">
    <property type="entry name" value="BPD_transp_1"/>
    <property type="match status" value="1"/>
</dbReference>
<gene>
    <name evidence="10" type="ORF">U27_03416</name>
</gene>
<dbReference type="GO" id="GO:0055085">
    <property type="term" value="P:transmembrane transport"/>
    <property type="evidence" value="ECO:0007669"/>
    <property type="project" value="InterPro"/>
</dbReference>
<evidence type="ECO:0000256" key="2">
    <source>
        <dbReference type="ARBA" id="ARBA00007069"/>
    </source>
</evidence>
<accession>A0A081BVU9</accession>
<evidence type="ECO:0000259" key="9">
    <source>
        <dbReference type="PROSITE" id="PS50928"/>
    </source>
</evidence>
<proteinExistence type="inferred from homology"/>
<reference evidence="10 11" key="1">
    <citation type="journal article" date="2015" name="PeerJ">
        <title>First genomic representation of candidate bacterial phylum KSB3 points to enhanced environmental sensing as a trigger of wastewater bulking.</title>
        <authorList>
            <person name="Sekiguchi Y."/>
            <person name="Ohashi A."/>
            <person name="Parks D.H."/>
            <person name="Yamauchi T."/>
            <person name="Tyson G.W."/>
            <person name="Hugenholtz P."/>
        </authorList>
    </citation>
    <scope>NUCLEOTIDE SEQUENCE [LARGE SCALE GENOMIC DNA]</scope>
</reference>
<dbReference type="STRING" id="1499967.U27_03416"/>
<evidence type="ECO:0000256" key="8">
    <source>
        <dbReference type="RuleBase" id="RU363032"/>
    </source>
</evidence>
<dbReference type="PROSITE" id="PS50928">
    <property type="entry name" value="ABC_TM1"/>
    <property type="match status" value="1"/>
</dbReference>
<dbReference type="InterPro" id="IPR035906">
    <property type="entry name" value="MetI-like_sf"/>
</dbReference>
<dbReference type="InterPro" id="IPR000515">
    <property type="entry name" value="MetI-like"/>
</dbReference>
<keyword evidence="3 8" id="KW-0813">Transport</keyword>
<comment type="similarity">
    <text evidence="2">Belongs to the binding-protein-dependent transport system permease family. CysTW subfamily.</text>
</comment>
<protein>
    <submittedName>
        <fullName evidence="10">Binding-protein-dependent transport systems inner membrane component</fullName>
    </submittedName>
</protein>
<keyword evidence="4" id="KW-1003">Cell membrane</keyword>
<evidence type="ECO:0000256" key="6">
    <source>
        <dbReference type="ARBA" id="ARBA00022989"/>
    </source>
</evidence>
<feature type="transmembrane region" description="Helical" evidence="8">
    <location>
        <begin position="145"/>
        <end position="166"/>
    </location>
</feature>